<gene>
    <name evidence="1" type="ORF">UFOPK3402_01956</name>
</gene>
<protein>
    <submittedName>
        <fullName evidence="1">Unannotated protein</fullName>
    </submittedName>
</protein>
<organism evidence="1">
    <name type="scientific">freshwater metagenome</name>
    <dbReference type="NCBI Taxonomy" id="449393"/>
    <lineage>
        <taxon>unclassified sequences</taxon>
        <taxon>metagenomes</taxon>
        <taxon>ecological metagenomes</taxon>
    </lineage>
</organism>
<evidence type="ECO:0000313" key="1">
    <source>
        <dbReference type="EMBL" id="CAB4886720.1"/>
    </source>
</evidence>
<proteinExistence type="predicted"/>
<reference evidence="1" key="1">
    <citation type="submission" date="2020-05" db="EMBL/GenBank/DDBJ databases">
        <authorList>
            <person name="Chiriac C."/>
            <person name="Salcher M."/>
            <person name="Ghai R."/>
            <person name="Kavagutti S V."/>
        </authorList>
    </citation>
    <scope>NUCLEOTIDE SEQUENCE</scope>
</reference>
<dbReference type="AlphaFoldDB" id="A0A6J7F0L2"/>
<accession>A0A6J7F0L2</accession>
<sequence length="93" mass="9656">MTQEQLLHTCTVIVPPISGDIASLVALALGSTQGEWTALYDDAIADLAPLCANAALPAESAEPSSEAAAEGDAVASGVSDEKLVEFVQTWRER</sequence>
<dbReference type="EMBL" id="CAFBLS010000325">
    <property type="protein sequence ID" value="CAB4886720.1"/>
    <property type="molecule type" value="Genomic_DNA"/>
</dbReference>
<name>A0A6J7F0L2_9ZZZZ</name>